<dbReference type="PANTHER" id="PTHR33219:SF14">
    <property type="entry name" value="PROTEIN COFACTOR ASSEMBLY OF COMPLEX C SUBUNIT B CCB3, CHLOROPLASTIC-RELATED"/>
    <property type="match status" value="1"/>
</dbReference>
<feature type="transmembrane region" description="Helical" evidence="2">
    <location>
        <begin position="94"/>
        <end position="121"/>
    </location>
</feature>
<evidence type="ECO:0000256" key="1">
    <source>
        <dbReference type="ARBA" id="ARBA00010894"/>
    </source>
</evidence>
<comment type="similarity">
    <text evidence="1">Belongs to the YggT family.</text>
</comment>
<reference evidence="4" key="1">
    <citation type="submission" date="2016-10" db="EMBL/GenBank/DDBJ databases">
        <authorList>
            <person name="Varghese N."/>
            <person name="Submissions S."/>
        </authorList>
    </citation>
    <scope>NUCLEOTIDE SEQUENCE [LARGE SCALE GENOMIC DNA]</scope>
    <source>
        <strain evidence="4">CBMB127</strain>
    </source>
</reference>
<keyword evidence="4" id="KW-1185">Reference proteome</keyword>
<dbReference type="RefSeq" id="WP_091469444.1">
    <property type="nucleotide sequence ID" value="NZ_FNFX01000001.1"/>
</dbReference>
<feature type="transmembrane region" description="Helical" evidence="2">
    <location>
        <begin position="155"/>
        <end position="174"/>
    </location>
</feature>
<dbReference type="Pfam" id="PF02325">
    <property type="entry name" value="CCB3_YggT"/>
    <property type="match status" value="2"/>
</dbReference>
<evidence type="ECO:0000256" key="2">
    <source>
        <dbReference type="SAM" id="Phobius"/>
    </source>
</evidence>
<keyword evidence="2" id="KW-1133">Transmembrane helix</keyword>
<dbReference type="STRING" id="492660.SAMN05192566_0526"/>
<dbReference type="Proteomes" id="UP000198629">
    <property type="component" value="Unassembled WGS sequence"/>
</dbReference>
<name>A0A1G8ZX52_9PROT</name>
<protein>
    <submittedName>
        <fullName evidence="3">YggT family protein</fullName>
    </submittedName>
</protein>
<accession>A0A1G8ZX52</accession>
<keyword evidence="2" id="KW-0472">Membrane</keyword>
<dbReference type="PANTHER" id="PTHR33219">
    <property type="entry name" value="YLMG HOMOLOG PROTEIN 2, CHLOROPLASTIC"/>
    <property type="match status" value="1"/>
</dbReference>
<feature type="transmembrane region" description="Helical" evidence="2">
    <location>
        <begin position="6"/>
        <end position="26"/>
    </location>
</feature>
<evidence type="ECO:0000313" key="3">
    <source>
        <dbReference type="EMBL" id="SDK18700.1"/>
    </source>
</evidence>
<dbReference type="EMBL" id="FNFX01000001">
    <property type="protein sequence ID" value="SDK18700.1"/>
    <property type="molecule type" value="Genomic_DNA"/>
</dbReference>
<evidence type="ECO:0000313" key="4">
    <source>
        <dbReference type="Proteomes" id="UP000198629"/>
    </source>
</evidence>
<dbReference type="AlphaFoldDB" id="A0A1G8ZX52"/>
<proteinExistence type="inferred from homology"/>
<organism evidence="3 4">
    <name type="scientific">Methylophilus rhizosphaerae</name>
    <dbReference type="NCBI Taxonomy" id="492660"/>
    <lineage>
        <taxon>Bacteria</taxon>
        <taxon>Pseudomonadati</taxon>
        <taxon>Pseudomonadota</taxon>
        <taxon>Betaproteobacteria</taxon>
        <taxon>Nitrosomonadales</taxon>
        <taxon>Methylophilaceae</taxon>
        <taxon>Methylophilus</taxon>
    </lineage>
</organism>
<keyword evidence="2" id="KW-0812">Transmembrane</keyword>
<sequence length="182" mass="20516">MLGDMTLFLLKTIFGILTFLLVLRFLMQWTRTSFQNPLGQMTMALTDFIVKPTRKLIRPVRQWDMSTLLLALLTQMILLCLLSTLIGAPPAPLLWLWQAIIGVLGQMVDVFFYGILLMAILSWVNPYSPIYGVLNQLTSPILDPLRRVLPAIQGFDFSALVALILLQMVSHIVLPNLASSIF</sequence>
<dbReference type="GO" id="GO:0016020">
    <property type="term" value="C:membrane"/>
    <property type="evidence" value="ECO:0007669"/>
    <property type="project" value="InterPro"/>
</dbReference>
<dbReference type="OrthoDB" id="9806665at2"/>
<dbReference type="InterPro" id="IPR003425">
    <property type="entry name" value="CCB3/YggT"/>
</dbReference>
<gene>
    <name evidence="3" type="ORF">SAMN05192566_0526</name>
</gene>
<feature type="transmembrane region" description="Helical" evidence="2">
    <location>
        <begin position="68"/>
        <end position="88"/>
    </location>
</feature>